<keyword evidence="2 5" id="KW-0812">Transmembrane</keyword>
<dbReference type="AlphaFoldDB" id="A0A0M8K7A8"/>
<reference evidence="6 7" key="1">
    <citation type="journal article" date="2015" name="Genome Announc.">
        <title>Draft Genome Sequence of a Heterotrophic Facultative Anaerobic Thermophilic Bacterium, Ardenticatena maritima Strain 110ST.</title>
        <authorList>
            <person name="Kawaichi S."/>
            <person name="Yoshida T."/>
            <person name="Sako Y."/>
            <person name="Nakamura R."/>
        </authorList>
    </citation>
    <scope>NUCLEOTIDE SEQUENCE [LARGE SCALE GENOMIC DNA]</scope>
    <source>
        <strain evidence="6 7">110S</strain>
    </source>
</reference>
<keyword evidence="7" id="KW-1185">Reference proteome</keyword>
<evidence type="ECO:0000256" key="5">
    <source>
        <dbReference type="HAMAP-Rule" id="MF_01600"/>
    </source>
</evidence>
<dbReference type="Pfam" id="PF03699">
    <property type="entry name" value="UPF0182"/>
    <property type="match status" value="1"/>
</dbReference>
<evidence type="ECO:0000256" key="2">
    <source>
        <dbReference type="ARBA" id="ARBA00022692"/>
    </source>
</evidence>
<evidence type="ECO:0000313" key="7">
    <source>
        <dbReference type="Proteomes" id="UP000037784"/>
    </source>
</evidence>
<comment type="caution">
    <text evidence="6">The sequence shown here is derived from an EMBL/GenBank/DDBJ whole genome shotgun (WGS) entry which is preliminary data.</text>
</comment>
<feature type="transmembrane region" description="Helical" evidence="5">
    <location>
        <begin position="83"/>
        <end position="102"/>
    </location>
</feature>
<name>A0A0M8K7A8_9CHLR</name>
<evidence type="ECO:0000313" key="6">
    <source>
        <dbReference type="EMBL" id="GAP61939.1"/>
    </source>
</evidence>
<keyword evidence="4 5" id="KW-0472">Membrane</keyword>
<feature type="transmembrane region" description="Helical" evidence="5">
    <location>
        <begin position="225"/>
        <end position="245"/>
    </location>
</feature>
<dbReference type="GO" id="GO:0005886">
    <property type="term" value="C:plasma membrane"/>
    <property type="evidence" value="ECO:0007669"/>
    <property type="project" value="UniProtKB-SubCell"/>
</dbReference>
<dbReference type="PANTHER" id="PTHR39344:SF1">
    <property type="entry name" value="UPF0182 PROTEIN SLL1060"/>
    <property type="match status" value="1"/>
</dbReference>
<dbReference type="EMBL" id="BBZA01000021">
    <property type="protein sequence ID" value="GAP61939.1"/>
    <property type="molecule type" value="Genomic_DNA"/>
</dbReference>
<dbReference type="InterPro" id="IPR005372">
    <property type="entry name" value="UPF0182"/>
</dbReference>
<evidence type="ECO:0000256" key="4">
    <source>
        <dbReference type="ARBA" id="ARBA00023136"/>
    </source>
</evidence>
<organism evidence="6 7">
    <name type="scientific">Ardenticatena maritima</name>
    <dbReference type="NCBI Taxonomy" id="872965"/>
    <lineage>
        <taxon>Bacteria</taxon>
        <taxon>Bacillati</taxon>
        <taxon>Chloroflexota</taxon>
        <taxon>Ardenticatenia</taxon>
        <taxon>Ardenticatenales</taxon>
        <taxon>Ardenticatenaceae</taxon>
        <taxon>Ardenticatena</taxon>
    </lineage>
</organism>
<sequence length="941" mass="107162">MSYQFDIESLLERSGFGGGDEPPNDRSRPAPSFFNRWTFLLGVVLLLLFTAGWIVTTLTDWWWFQQVGYERVWLTLVQLRVGVFVGLLLVSALFLVGNWLLARWLVIRIPDIFGERRLLEENWVAPLLAGLGLFFAFGLAQQGAGMWDMLIRFWHARPFGVSDPIFNRDIGFYVFTLPLYETLHAWLVQALILTLIGVAGVYAASQWENIQRRDFLLMPYIRKHGALLLAVFFLLLAAGYQLRVWRLLYSPRGVVFGAGYTDLHAALPVLRIQMVLMLGAAVVALLNYWRLFLRPMVVLVALWVLASVGGSLYAAGLQRYIVEPNELTREAPYIRYNIEATRAAYLLDRVEKRAFPRVQPLTADILRRNEIVLRNIRLWDERPLAQTIAQLQELRPYYAFSPVDVDRYRLLTGQVRQVMLAARELQKENLPARSWINERLIFTHGYGLVLNPVDEVTPEGQPNFWIRNLPPESSFPGGGYEVTHPEIYYGQLMGDYVIVKTRQPEFDYPSGDTNVSSHYEGAGGVPLGGWVRRLLFAMRMTDLNLLLSNDITAESRILFHRDITERVRTIAPFLTFDSDPYLVLDGESGRLFWMIDAYTTSDDYPYATPRNGLNYIRNTVKVVVDAYNGSATFYLIDDSDPIIQAYLAAFPSLFTPFDEMPAGLRAHIRYPKDFFRIQADLYTIYHMQDVQVFYNREDLWQLPAEVFQNTQVPMEPYYVVLDLPNDEEIRPEFLLIQPFTPANKANMIAWVAARNDEPDYGQLVVYEFPKQELIFGPMQVEARIDQDPAISEQLTLWSQQGSQIIRGNLLVIPLENSILYVEPLYLLAETGQIPELKRVIVASGNQVVMRETMADALAALVNAPVLEAVPSEGETAASETPVTGTVDERIAELVRRANTYYEQAEAARVAGDWAAYGEALDALEAVLRELEALVEQGESGE</sequence>
<dbReference type="GO" id="GO:0005576">
    <property type="term" value="C:extracellular region"/>
    <property type="evidence" value="ECO:0007669"/>
    <property type="project" value="TreeGrafter"/>
</dbReference>
<dbReference type="InParanoid" id="A0A0M8K7A8"/>
<evidence type="ECO:0000256" key="1">
    <source>
        <dbReference type="ARBA" id="ARBA00022475"/>
    </source>
</evidence>
<feature type="transmembrane region" description="Helical" evidence="5">
    <location>
        <begin position="183"/>
        <end position="204"/>
    </location>
</feature>
<dbReference type="PANTHER" id="PTHR39344">
    <property type="entry name" value="UPF0182 PROTEIN SLL1060"/>
    <property type="match status" value="1"/>
</dbReference>
<feature type="transmembrane region" description="Helical" evidence="5">
    <location>
        <begin position="296"/>
        <end position="315"/>
    </location>
</feature>
<reference evidence="7" key="2">
    <citation type="submission" date="2015-08" db="EMBL/GenBank/DDBJ databases">
        <title>Draft Genome Sequence of a Heterotrophic Facultative Anaerobic Bacterium Ardenticatena maritima Strain 110S.</title>
        <authorList>
            <person name="Kawaichi S."/>
            <person name="Yoshida T."/>
            <person name="Sako Y."/>
            <person name="Nakamura R."/>
        </authorList>
    </citation>
    <scope>NUCLEOTIDE SEQUENCE [LARGE SCALE GENOMIC DNA]</scope>
    <source>
        <strain evidence="7">110S</strain>
    </source>
</reference>
<feature type="transmembrane region" description="Helical" evidence="5">
    <location>
        <begin position="265"/>
        <end position="289"/>
    </location>
</feature>
<proteinExistence type="inferred from homology"/>
<keyword evidence="3 5" id="KW-1133">Transmembrane helix</keyword>
<dbReference type="RefSeq" id="WP_082373884.1">
    <property type="nucleotide sequence ID" value="NZ_BBZA01000021.1"/>
</dbReference>
<comment type="subcellular location">
    <subcellularLocation>
        <location evidence="5">Cell membrane</location>
        <topology evidence="5">Multi-pass membrane protein</topology>
    </subcellularLocation>
</comment>
<dbReference type="OrthoDB" id="9763654at2"/>
<gene>
    <name evidence="6" type="ORF">ARMA_0362</name>
</gene>
<dbReference type="Proteomes" id="UP000037784">
    <property type="component" value="Unassembled WGS sequence"/>
</dbReference>
<evidence type="ECO:0000256" key="3">
    <source>
        <dbReference type="ARBA" id="ARBA00022989"/>
    </source>
</evidence>
<protein>
    <recommendedName>
        <fullName evidence="5">UPF0182 protein ARMA_0362</fullName>
    </recommendedName>
</protein>
<comment type="similarity">
    <text evidence="5">Belongs to the UPF0182 family.</text>
</comment>
<feature type="transmembrane region" description="Helical" evidence="5">
    <location>
        <begin position="37"/>
        <end position="63"/>
    </location>
</feature>
<keyword evidence="1 5" id="KW-1003">Cell membrane</keyword>
<dbReference type="HAMAP" id="MF_01600">
    <property type="entry name" value="UPF0182"/>
    <property type="match status" value="1"/>
</dbReference>
<accession>A0A0M8K7A8</accession>
<feature type="transmembrane region" description="Helical" evidence="5">
    <location>
        <begin position="123"/>
        <end position="140"/>
    </location>
</feature>